<dbReference type="InterPro" id="IPR027039">
    <property type="entry name" value="Crtac1"/>
</dbReference>
<dbReference type="Proteomes" id="UP000292372">
    <property type="component" value="Unassembled WGS sequence"/>
</dbReference>
<dbReference type="RefSeq" id="WP_130936568.1">
    <property type="nucleotide sequence ID" value="NZ_BMEE01000002.1"/>
</dbReference>
<dbReference type="PANTHER" id="PTHR16026">
    <property type="entry name" value="CARTILAGE ACIDIC PROTEIN 1"/>
    <property type="match status" value="1"/>
</dbReference>
<dbReference type="AlphaFoldDB" id="A0A4Q9FS91"/>
<protein>
    <recommendedName>
        <fullName evidence="3">ASPIC/UnbV domain-containing protein</fullName>
    </recommendedName>
</protein>
<comment type="caution">
    <text evidence="4">The sequence shown here is derived from an EMBL/GenBank/DDBJ whole genome shotgun (WGS) entry which is preliminary data.</text>
</comment>
<reference evidence="4 5" key="1">
    <citation type="journal article" date="2015" name="Int. J. Syst. Evol. Microbiol.">
        <title>Hyunsoonleella pacifica sp. nov., isolated from seawater of South Pacific Gyre.</title>
        <authorList>
            <person name="Gao X."/>
            <person name="Zhang Z."/>
            <person name="Dai X."/>
            <person name="Zhang X.H."/>
        </authorList>
    </citation>
    <scope>NUCLEOTIDE SEQUENCE [LARGE SCALE GENOMIC DNA]</scope>
    <source>
        <strain evidence="4 5">SW033</strain>
    </source>
</reference>
<gene>
    <name evidence="4" type="ORF">EYD46_08105</name>
</gene>
<dbReference type="Pfam" id="PF13517">
    <property type="entry name" value="FG-GAP_3"/>
    <property type="match status" value="5"/>
</dbReference>
<dbReference type="InterPro" id="IPR013517">
    <property type="entry name" value="FG-GAP"/>
</dbReference>
<dbReference type="EMBL" id="SIRS01000003">
    <property type="protein sequence ID" value="TBN16587.1"/>
    <property type="molecule type" value="Genomic_DNA"/>
</dbReference>
<dbReference type="PROSITE" id="PS51257">
    <property type="entry name" value="PROKAR_LIPOPROTEIN"/>
    <property type="match status" value="1"/>
</dbReference>
<feature type="domain" description="ASPIC/UnbV" evidence="3">
    <location>
        <begin position="533"/>
        <end position="597"/>
    </location>
</feature>
<dbReference type="Pfam" id="PF07593">
    <property type="entry name" value="UnbV_ASPIC"/>
    <property type="match status" value="1"/>
</dbReference>
<accession>A0A4Q9FS91</accession>
<evidence type="ECO:0000256" key="1">
    <source>
        <dbReference type="ARBA" id="ARBA00022729"/>
    </source>
</evidence>
<evidence type="ECO:0000259" key="3">
    <source>
        <dbReference type="Pfam" id="PF07593"/>
    </source>
</evidence>
<evidence type="ECO:0000313" key="5">
    <source>
        <dbReference type="Proteomes" id="UP000292372"/>
    </source>
</evidence>
<evidence type="ECO:0000313" key="4">
    <source>
        <dbReference type="EMBL" id="TBN16587.1"/>
    </source>
</evidence>
<dbReference type="PANTHER" id="PTHR16026:SF0">
    <property type="entry name" value="CARTILAGE ACIDIC PROTEIN 1"/>
    <property type="match status" value="1"/>
</dbReference>
<keyword evidence="2" id="KW-0472">Membrane</keyword>
<name>A0A4Q9FS91_9FLAO</name>
<keyword evidence="2" id="KW-1133">Transmembrane helix</keyword>
<keyword evidence="1" id="KW-0732">Signal</keyword>
<dbReference type="SUPFAM" id="SSF69318">
    <property type="entry name" value="Integrin alpha N-terminal domain"/>
    <property type="match status" value="2"/>
</dbReference>
<organism evidence="4 5">
    <name type="scientific">Hyunsoonleella pacifica</name>
    <dbReference type="NCBI Taxonomy" id="1080224"/>
    <lineage>
        <taxon>Bacteria</taxon>
        <taxon>Pseudomonadati</taxon>
        <taxon>Bacteroidota</taxon>
        <taxon>Flavobacteriia</taxon>
        <taxon>Flavobacteriales</taxon>
        <taxon>Flavobacteriaceae</taxon>
    </lineage>
</organism>
<keyword evidence="2" id="KW-0812">Transmembrane</keyword>
<feature type="transmembrane region" description="Helical" evidence="2">
    <location>
        <begin position="6"/>
        <end position="24"/>
    </location>
</feature>
<dbReference type="Gene3D" id="2.130.10.130">
    <property type="entry name" value="Integrin alpha, N-terminal"/>
    <property type="match status" value="5"/>
</dbReference>
<proteinExistence type="predicted"/>
<evidence type="ECO:0000256" key="2">
    <source>
        <dbReference type="SAM" id="Phobius"/>
    </source>
</evidence>
<keyword evidence="5" id="KW-1185">Reference proteome</keyword>
<dbReference type="InterPro" id="IPR028994">
    <property type="entry name" value="Integrin_alpha_N"/>
</dbReference>
<sequence>MTKYNLHFTSICTVFLILIVLIGCKKEEKQVNVKQEPLFKSLDAKQTGVYFNNHITEDANNFFIVYNYAYNGGGVAIGDINNDGLSDIFFTGNQVANKLYLNKGNFKFEDITTSAGITNKKGWDNGVVMADVNGDNFLDIYVCRGGRKDTDAARTNLLYINNKDNTFTEQAKAYNIADKGYSMMASFFDMDNDNDLDLYVTNRPRKFFLSHDAIAKGKKEQSDLHRDKLYENVNGSFKEIGLKAGINNTFAYGLGLATSDINNDGFSDIYVANDYFESDYFFQNKGNKTFSQNIQSFSNHVAFYGMGIDVVDFNNDGLEDLIELDMTSSDHIRAKTTMATMDVGAYKRILEKGNHHQYMHNMLQINNGNGFFSEVAQYAGIDKTDWSWSCLGSDFDNDGLRDIFITNGFRRDIFDKDASAKFSKYINSKEKKQRSKNENVTHIVNLFNENKIHNYIYKNEGNLKFTDKIEAWGLEQISLSNGAAVGDLDNDGDLDLVVNNINDAAFIYRNDAEKLEHNFLKIKLEGPLHNGSGLGAKITVYTKEGIQYHELKNVRGYLSSVEPIAHFGLGKTNNIDSVKVIWPDKKTSLSTNIGINTHQIINYNTATHKTQKVNKPKAPIFKDITSSAFPKHAFTHKENTFDDFEQQILLPHKLSTEGPCITVADINNDGYEDFFVGGATNQSGAIYVQKANNTFYPTSQTAILKDKIHEDTAATFFDANDDGYPDLYVVSGGNEFNENSKNYHDRLYINNGYGRFIKSKNLPNINSSGGCVIPLDYDEDGDLDLFVGGRLTPNRYPNTPKSFLLQNNNGTFKDVTVSHGKALEEVGMVTDAVWTDIDGDSKNELFIVGEWMPISAFHFKNGVFQDKNLPSLNKTNGWWNAITAKDIDADGDIDLVLGNLGENYKFKASEKKPFYVFASDYDNNGTNDVFLAKNYKDKIVPIRGKECSSQQLPIISKKFKTYNEFARADLGTILNDKTLTSEKHKAYIFRSIMLINNNGTLQAQNLPYQAQYSTVQSIVLDDFSNNDYIDIVLAGNKFNVEIETTRADASIGMLFKNENNSTFSALQPQQSGIVLPYNVKTLKKITLGPVNGKNSKGVLVGINDAQIKLLKNQP</sequence>
<dbReference type="InterPro" id="IPR011519">
    <property type="entry name" value="UnbV_ASPIC"/>
</dbReference>
<dbReference type="OrthoDB" id="9816120at2"/>